<dbReference type="Gene3D" id="3.30.160.60">
    <property type="entry name" value="Classic Zinc Finger"/>
    <property type="match status" value="3"/>
</dbReference>
<feature type="compositionally biased region" description="Basic residues" evidence="14">
    <location>
        <begin position="496"/>
        <end position="511"/>
    </location>
</feature>
<evidence type="ECO:0000256" key="5">
    <source>
        <dbReference type="ARBA" id="ARBA00022723"/>
    </source>
</evidence>
<dbReference type="GO" id="GO:0005634">
    <property type="term" value="C:nucleus"/>
    <property type="evidence" value="ECO:0007669"/>
    <property type="project" value="UniProtKB-SubCell"/>
</dbReference>
<feature type="domain" description="C2H2-type" evidence="15">
    <location>
        <begin position="623"/>
        <end position="650"/>
    </location>
</feature>
<feature type="compositionally biased region" description="Low complexity" evidence="14">
    <location>
        <begin position="42"/>
        <end position="60"/>
    </location>
</feature>
<evidence type="ECO:0000256" key="1">
    <source>
        <dbReference type="ARBA" id="ARBA00004123"/>
    </source>
</evidence>
<feature type="compositionally biased region" description="Basic residues" evidence="14">
    <location>
        <begin position="402"/>
        <end position="418"/>
    </location>
</feature>
<keyword evidence="11" id="KW-0804">Transcription</keyword>
<feature type="region of interest" description="Disordered" evidence="14">
    <location>
        <begin position="277"/>
        <end position="321"/>
    </location>
</feature>
<feature type="region of interest" description="Disordered" evidence="14">
    <location>
        <begin position="1"/>
        <end position="67"/>
    </location>
</feature>
<evidence type="ECO:0000256" key="14">
    <source>
        <dbReference type="SAM" id="MobiDB-lite"/>
    </source>
</evidence>
<keyword evidence="4" id="KW-0963">Cytoplasm</keyword>
<protein>
    <recommendedName>
        <fullName evidence="15">C2H2-type domain-containing protein</fullName>
    </recommendedName>
</protein>
<dbReference type="Pfam" id="PF00096">
    <property type="entry name" value="zf-C2H2"/>
    <property type="match status" value="2"/>
</dbReference>
<proteinExistence type="inferred from homology"/>
<organism evidence="16">
    <name type="scientific">Notodromas monacha</name>
    <dbReference type="NCBI Taxonomy" id="399045"/>
    <lineage>
        <taxon>Eukaryota</taxon>
        <taxon>Metazoa</taxon>
        <taxon>Ecdysozoa</taxon>
        <taxon>Arthropoda</taxon>
        <taxon>Crustacea</taxon>
        <taxon>Oligostraca</taxon>
        <taxon>Ostracoda</taxon>
        <taxon>Podocopa</taxon>
        <taxon>Podocopida</taxon>
        <taxon>Cypridocopina</taxon>
        <taxon>Cypridoidea</taxon>
        <taxon>Cyprididae</taxon>
        <taxon>Notodromas</taxon>
    </lineage>
</organism>
<dbReference type="PANTHER" id="PTHR23235:SF60">
    <property type="entry name" value="STRIPE, ISOFORM D"/>
    <property type="match status" value="1"/>
</dbReference>
<evidence type="ECO:0000256" key="8">
    <source>
        <dbReference type="ARBA" id="ARBA00022833"/>
    </source>
</evidence>
<comment type="similarity">
    <text evidence="3">Belongs to the EGR C2H2-type zinc-finger protein family.</text>
</comment>
<dbReference type="GO" id="GO:0005737">
    <property type="term" value="C:cytoplasm"/>
    <property type="evidence" value="ECO:0007669"/>
    <property type="project" value="UniProtKB-SubCell"/>
</dbReference>
<keyword evidence="8" id="KW-0862">Zinc</keyword>
<dbReference type="PANTHER" id="PTHR23235">
    <property type="entry name" value="KRUEPPEL-LIKE TRANSCRIPTION FACTOR"/>
    <property type="match status" value="1"/>
</dbReference>
<comment type="subcellular location">
    <subcellularLocation>
        <location evidence="2">Cytoplasm</location>
    </subcellularLocation>
    <subcellularLocation>
        <location evidence="1">Nucleus</location>
    </subcellularLocation>
</comment>
<dbReference type="InterPro" id="IPR013087">
    <property type="entry name" value="Znf_C2H2_type"/>
</dbReference>
<evidence type="ECO:0000256" key="3">
    <source>
        <dbReference type="ARBA" id="ARBA00005682"/>
    </source>
</evidence>
<feature type="region of interest" description="Disordered" evidence="14">
    <location>
        <begin position="195"/>
        <end position="240"/>
    </location>
</feature>
<keyword evidence="6" id="KW-0677">Repeat</keyword>
<evidence type="ECO:0000256" key="10">
    <source>
        <dbReference type="ARBA" id="ARBA00023125"/>
    </source>
</evidence>
<dbReference type="InterPro" id="IPR036236">
    <property type="entry name" value="Znf_C2H2_sf"/>
</dbReference>
<sequence length="689" mass="73664">MPIDQSPGSIGSLPRNTASGSHGKRSHDRSDILRLQPDLALTSSTPRSSGSGSTFQSSPSARRNTAHSVPWVTKRAHTECWPGIACAEWELLEEAGCSKEECVKDDVGAVGSRVAPQLGFPARTPAPVVIKSEPPGSPPSASASTAPLPPPTTTTTAAARMVMDTGSGLDAASSPRSADVVPAGIFSPFVTSAPRSGGAGKLLSQQDLHHHSHHQHHHHHHHPGGGGGGSYHAGDASRTSNDPTAVDSFFAFTAAASGAVTSSANFFQRNLLTLGEPTSSFSSTPSAATSSSKLSATEAPTPASNPGLLPVDPGQQHGKQHHAAAAFYHDEHQYQPRPDFTPWFDKPFSPYQVSQHYAHQFDVPPSASCVQAAAAASYDASYYYHHHHHRAAHPSGVQVGGAHHHHHGQNQHHHHHHHPYMDIHQLGQAAAAGIGKHHPHSAAEAFYLAGASAAALGASSAAAGVGLDHHHTSSEATQSQQFQHAGQQHQVTTSQHPHHHHHHPTHRHHLPHHQESDPAHQKLLRGAFAGTTSGTTTGHGLGLVAVKSRKYPNRPSKTPVHERPYACPVGNCDRRFSRSDELSRHIRIHTGQKPFPCRICMRSFSRSDHLTTHIRTHTGEKPFLCDVCGRKFARSDEKKRHAKVHGRQRGARQGRLPATPVTVSKTNSCSTSATVSFASRPTSSTHTRS</sequence>
<evidence type="ECO:0000313" key="16">
    <source>
        <dbReference type="EMBL" id="CAD7280643.1"/>
    </source>
</evidence>
<dbReference type="PROSITE" id="PS50157">
    <property type="entry name" value="ZINC_FINGER_C2H2_2"/>
    <property type="match status" value="3"/>
</dbReference>
<evidence type="ECO:0000313" key="17">
    <source>
        <dbReference type="Proteomes" id="UP000678499"/>
    </source>
</evidence>
<evidence type="ECO:0000256" key="9">
    <source>
        <dbReference type="ARBA" id="ARBA00023015"/>
    </source>
</evidence>
<dbReference type="EMBL" id="CAJPEX010002287">
    <property type="protein sequence ID" value="CAG0920795.1"/>
    <property type="molecule type" value="Genomic_DNA"/>
</dbReference>
<feature type="domain" description="C2H2-type" evidence="15">
    <location>
        <begin position="565"/>
        <end position="594"/>
    </location>
</feature>
<dbReference type="PROSITE" id="PS00028">
    <property type="entry name" value="ZINC_FINGER_C2H2_1"/>
    <property type="match status" value="3"/>
</dbReference>
<dbReference type="GO" id="GO:0008270">
    <property type="term" value="F:zinc ion binding"/>
    <property type="evidence" value="ECO:0007669"/>
    <property type="project" value="UniProtKB-KW"/>
</dbReference>
<dbReference type="AlphaFoldDB" id="A0A7R9BU99"/>
<keyword evidence="17" id="KW-1185">Reference proteome</keyword>
<dbReference type="OrthoDB" id="8197458at2759"/>
<keyword evidence="5" id="KW-0479">Metal-binding</keyword>
<evidence type="ECO:0000259" key="15">
    <source>
        <dbReference type="PROSITE" id="PS50157"/>
    </source>
</evidence>
<accession>A0A7R9BU99</accession>
<feature type="compositionally biased region" description="Basic residues" evidence="14">
    <location>
        <begin position="640"/>
        <end position="652"/>
    </location>
</feature>
<evidence type="ECO:0000256" key="11">
    <source>
        <dbReference type="ARBA" id="ARBA00023163"/>
    </source>
</evidence>
<dbReference type="Proteomes" id="UP000678499">
    <property type="component" value="Unassembled WGS sequence"/>
</dbReference>
<evidence type="ECO:0000256" key="13">
    <source>
        <dbReference type="PROSITE-ProRule" id="PRU00042"/>
    </source>
</evidence>
<feature type="compositionally biased region" description="Low complexity" evidence="14">
    <location>
        <begin position="478"/>
        <end position="495"/>
    </location>
</feature>
<dbReference type="GO" id="GO:0000978">
    <property type="term" value="F:RNA polymerase II cis-regulatory region sequence-specific DNA binding"/>
    <property type="evidence" value="ECO:0007669"/>
    <property type="project" value="TreeGrafter"/>
</dbReference>
<keyword evidence="9" id="KW-0805">Transcription regulation</keyword>
<evidence type="ECO:0000256" key="7">
    <source>
        <dbReference type="ARBA" id="ARBA00022771"/>
    </source>
</evidence>
<evidence type="ECO:0000256" key="6">
    <source>
        <dbReference type="ARBA" id="ARBA00022737"/>
    </source>
</evidence>
<dbReference type="SMART" id="SM00355">
    <property type="entry name" value="ZnF_C2H2"/>
    <property type="match status" value="3"/>
</dbReference>
<feature type="region of interest" description="Disordered" evidence="14">
    <location>
        <begin position="393"/>
        <end position="418"/>
    </location>
</feature>
<gene>
    <name evidence="16" type="ORF">NMOB1V02_LOCUS8301</name>
</gene>
<keyword evidence="12" id="KW-0539">Nucleus</keyword>
<evidence type="ECO:0000256" key="2">
    <source>
        <dbReference type="ARBA" id="ARBA00004496"/>
    </source>
</evidence>
<feature type="compositionally biased region" description="Polar residues" evidence="14">
    <location>
        <begin position="661"/>
        <end position="689"/>
    </location>
</feature>
<feature type="region of interest" description="Disordered" evidence="14">
    <location>
        <begin position="638"/>
        <end position="689"/>
    </location>
</feature>
<keyword evidence="10" id="KW-0238">DNA-binding</keyword>
<feature type="domain" description="C2H2-type" evidence="15">
    <location>
        <begin position="595"/>
        <end position="622"/>
    </location>
</feature>
<feature type="compositionally biased region" description="Low complexity" evidence="14">
    <location>
        <begin position="278"/>
        <end position="299"/>
    </location>
</feature>
<feature type="region of interest" description="Disordered" evidence="14">
    <location>
        <begin position="125"/>
        <end position="154"/>
    </location>
</feature>
<keyword evidence="7 13" id="KW-0863">Zinc-finger</keyword>
<dbReference type="SUPFAM" id="SSF57667">
    <property type="entry name" value="beta-beta-alpha zinc fingers"/>
    <property type="match status" value="2"/>
</dbReference>
<reference evidence="16" key="1">
    <citation type="submission" date="2020-11" db="EMBL/GenBank/DDBJ databases">
        <authorList>
            <person name="Tran Van P."/>
        </authorList>
    </citation>
    <scope>NUCLEOTIDE SEQUENCE</scope>
</reference>
<dbReference type="EMBL" id="OA884324">
    <property type="protein sequence ID" value="CAD7280643.1"/>
    <property type="molecule type" value="Genomic_DNA"/>
</dbReference>
<dbReference type="GO" id="GO:0000981">
    <property type="term" value="F:DNA-binding transcription factor activity, RNA polymerase II-specific"/>
    <property type="evidence" value="ECO:0007669"/>
    <property type="project" value="TreeGrafter"/>
</dbReference>
<feature type="region of interest" description="Disordered" evidence="14">
    <location>
        <begin position="466"/>
        <end position="519"/>
    </location>
</feature>
<evidence type="ECO:0000256" key="4">
    <source>
        <dbReference type="ARBA" id="ARBA00022490"/>
    </source>
</evidence>
<evidence type="ECO:0000256" key="12">
    <source>
        <dbReference type="ARBA" id="ARBA00023242"/>
    </source>
</evidence>
<dbReference type="FunFam" id="3.30.160.60:FF:000092">
    <property type="entry name" value="Early growth response protein 3"/>
    <property type="match status" value="1"/>
</dbReference>
<feature type="compositionally biased region" description="Polar residues" evidence="14">
    <location>
        <begin position="1"/>
        <end position="20"/>
    </location>
</feature>
<name>A0A7R9BU99_9CRUS</name>
<feature type="compositionally biased region" description="Basic residues" evidence="14">
    <location>
        <begin position="210"/>
        <end position="223"/>
    </location>
</feature>